<proteinExistence type="predicted"/>
<comment type="caution">
    <text evidence="1">The sequence shown here is derived from an EMBL/GenBank/DDBJ whole genome shotgun (WGS) entry which is preliminary data.</text>
</comment>
<organism evidence="1 2">
    <name type="scientific">Chaenocephalus aceratus</name>
    <name type="common">Blackfin icefish</name>
    <name type="synonym">Chaenichthys aceratus</name>
    <dbReference type="NCBI Taxonomy" id="36190"/>
    <lineage>
        <taxon>Eukaryota</taxon>
        <taxon>Metazoa</taxon>
        <taxon>Chordata</taxon>
        <taxon>Craniata</taxon>
        <taxon>Vertebrata</taxon>
        <taxon>Euteleostomi</taxon>
        <taxon>Actinopterygii</taxon>
        <taxon>Neopterygii</taxon>
        <taxon>Teleostei</taxon>
        <taxon>Neoteleostei</taxon>
        <taxon>Acanthomorphata</taxon>
        <taxon>Eupercaria</taxon>
        <taxon>Perciformes</taxon>
        <taxon>Notothenioidei</taxon>
        <taxon>Channichthyidae</taxon>
        <taxon>Chaenocephalus</taxon>
    </lineage>
</organism>
<dbReference type="EMBL" id="CM043794">
    <property type="protein sequence ID" value="KAI4819704.1"/>
    <property type="molecule type" value="Genomic_DNA"/>
</dbReference>
<protein>
    <submittedName>
        <fullName evidence="1">Uncharacterized protein</fullName>
    </submittedName>
</protein>
<keyword evidence="2" id="KW-1185">Reference proteome</keyword>
<sequence length="120" mass="12793">FFAPRCQPAPLQPNTNFATSTPETACHKHTASEGSCGPLGATLRVQLHHQHPLALFQRQLPRKHQWSFSSQSSSTGLRACCFSFYTSNHGVTPAMPANKTLLGGGGAPSLGDASKADRGY</sequence>
<accession>A0ACB9X0W7</accession>
<gene>
    <name evidence="1" type="ORF">KUCAC02_004943</name>
</gene>
<dbReference type="Proteomes" id="UP001057452">
    <property type="component" value="Chromosome 10"/>
</dbReference>
<reference evidence="1" key="1">
    <citation type="submission" date="2022-05" db="EMBL/GenBank/DDBJ databases">
        <title>Chromosome-level genome of Chaenocephalus aceratus.</title>
        <authorList>
            <person name="Park H."/>
        </authorList>
    </citation>
    <scope>NUCLEOTIDE SEQUENCE</scope>
    <source>
        <strain evidence="1">KU_202001</strain>
    </source>
</reference>
<name>A0ACB9X0W7_CHAAC</name>
<evidence type="ECO:0000313" key="2">
    <source>
        <dbReference type="Proteomes" id="UP001057452"/>
    </source>
</evidence>
<feature type="non-terminal residue" evidence="1">
    <location>
        <position position="1"/>
    </location>
</feature>
<feature type="non-terminal residue" evidence="1">
    <location>
        <position position="120"/>
    </location>
</feature>
<evidence type="ECO:0000313" key="1">
    <source>
        <dbReference type="EMBL" id="KAI4819704.1"/>
    </source>
</evidence>